<dbReference type="EMBL" id="CP126116">
    <property type="protein sequence ID" value="WHZ58778.1"/>
    <property type="molecule type" value="Genomic_DNA"/>
</dbReference>
<proteinExistence type="predicted"/>
<gene>
    <name evidence="1" type="ORF">QLQ22_05410</name>
</gene>
<evidence type="ECO:0000313" key="2">
    <source>
        <dbReference type="Proteomes" id="UP001226091"/>
    </source>
</evidence>
<accession>A0ACD4REK1</accession>
<dbReference type="Proteomes" id="UP001226091">
    <property type="component" value="Chromosome"/>
</dbReference>
<protein>
    <submittedName>
        <fullName evidence="1">Swt1 family HEPN domain-containing protein</fullName>
    </submittedName>
</protein>
<organism evidence="1 2">
    <name type="scientific">Metabacillus hrfriensis</name>
    <dbReference type="NCBI Taxonomy" id="3048891"/>
    <lineage>
        <taxon>Bacteria</taxon>
        <taxon>Bacillati</taxon>
        <taxon>Bacillota</taxon>
        <taxon>Bacilli</taxon>
        <taxon>Bacillales</taxon>
        <taxon>Bacillaceae</taxon>
        <taxon>Metabacillus</taxon>
    </lineage>
</organism>
<sequence>MSDFTYTLPFANEKYLSGILRELKRKGEIELYNFLNKSSLSIDNLGTSFYVDRSGRWNAQGINIKFYVNPANIDSLNIDTNKHKLFIICNNLIPGEVGFDLKEIVFAPDLSIDFEDEEDILTDLENKVGQTSNSILKRILPEDIREKGKYMAEVYTYLYSVENSLRVFIEIVSKEKYGEDYFSKLKITKSLENTISGRKEKAKNKKWLSVRGNNDLFYLDFKDIGTLINNNWDIFEGYFDTQDFILPKINEMAECRNLIAHNSYIGKTERDLLKSYYNSILKQIEDKFDDSINDVWF</sequence>
<keyword evidence="2" id="KW-1185">Reference proteome</keyword>
<name>A0ACD4REK1_9BACI</name>
<reference evidence="2" key="1">
    <citation type="journal article" date="2025" name="Aquaculture">
        <title>Assessment of the bioflocculant production and safety properties of Metabacillus hrfriensis sp. nov. based on phenotypic and whole-genome sequencing analysis.</title>
        <authorList>
            <person name="Zhang R."/>
            <person name="Zhao Z."/>
            <person name="Luo L."/>
            <person name="Wang S."/>
            <person name="Guo K."/>
            <person name="Xu W."/>
        </authorList>
    </citation>
    <scope>NUCLEOTIDE SEQUENCE [LARGE SCALE GENOMIC DNA]</scope>
    <source>
        <strain evidence="2">CT-WN-B3</strain>
    </source>
</reference>
<evidence type="ECO:0000313" key="1">
    <source>
        <dbReference type="EMBL" id="WHZ58778.1"/>
    </source>
</evidence>